<dbReference type="Pfam" id="PF00400">
    <property type="entry name" value="WD40"/>
    <property type="match status" value="3"/>
</dbReference>
<evidence type="ECO:0000256" key="1">
    <source>
        <dbReference type="PROSITE-ProRule" id="PRU00221"/>
    </source>
</evidence>
<dbReference type="AlphaFoldDB" id="A0A8S1WID4"/>
<keyword evidence="1" id="KW-0853">WD repeat</keyword>
<protein>
    <recommendedName>
        <fullName evidence="4">WD domain, G-beta repeat protein</fullName>
    </recommendedName>
</protein>
<dbReference type="InterPro" id="IPR001680">
    <property type="entry name" value="WD40_rpt"/>
</dbReference>
<dbReference type="PROSITE" id="PS50294">
    <property type="entry name" value="WD_REPEATS_REGION"/>
    <property type="match status" value="2"/>
</dbReference>
<proteinExistence type="predicted"/>
<dbReference type="EMBL" id="CAJJDP010000085">
    <property type="protein sequence ID" value="CAD8185616.1"/>
    <property type="molecule type" value="Genomic_DNA"/>
</dbReference>
<evidence type="ECO:0000313" key="2">
    <source>
        <dbReference type="EMBL" id="CAD8185616.1"/>
    </source>
</evidence>
<keyword evidence="3" id="KW-1185">Reference proteome</keyword>
<dbReference type="GO" id="GO:0097361">
    <property type="term" value="C:cytosolic [4Fe-4S] assembly targeting complex"/>
    <property type="evidence" value="ECO:0007669"/>
    <property type="project" value="TreeGrafter"/>
</dbReference>
<gene>
    <name evidence="2" type="ORF">POCTA_138.1.T0860051</name>
</gene>
<accession>A0A8S1WID4</accession>
<feature type="repeat" description="WD" evidence="1">
    <location>
        <begin position="235"/>
        <end position="266"/>
    </location>
</feature>
<dbReference type="SMART" id="SM00320">
    <property type="entry name" value="WD40"/>
    <property type="match status" value="5"/>
</dbReference>
<sequence length="449" mass="51772">MDMQTIITNVSYQINIEECMVAIQNNVESSFKNIEAYIDSLFNQTSDSLNIDIQKSLNTSSCGSSICCTQTKFVNVCFAQQLYQDISPYIATKIKSQLLFKDESLNQKNQQIVKDLQQDISEKSQTVKSFHQQNFKPFNYQLIQEYSISQNESCLAIAINKDCSTLVAGSESQIKVFEFKQGVMKLFQCLCEHQKKVVTLNFMKKSNQFISGSYDNQIKIWQREQNNQWKSQQTLNGHINYIYCQLLNDNEDLIISGSYDGSIKFWTKKKEWLCSQTITNHSGSVYGLCLNQQQNKVVSCGSDKLILIIEQSEFNKEWIVIQKIKDDQGCRVCFCDNNKFIFSLFKKELISIFELKNQFNKTKQISVKCGSDGWSFFPQQLINSKSIIVSKNGEYVNLIRKKQDGDLLTEQSIHFGTNTLFGTMSDDGEYLITWDGKSQQIQVRIFQEK</sequence>
<evidence type="ECO:0008006" key="4">
    <source>
        <dbReference type="Google" id="ProtNLM"/>
    </source>
</evidence>
<organism evidence="2 3">
    <name type="scientific">Paramecium octaurelia</name>
    <dbReference type="NCBI Taxonomy" id="43137"/>
    <lineage>
        <taxon>Eukaryota</taxon>
        <taxon>Sar</taxon>
        <taxon>Alveolata</taxon>
        <taxon>Ciliophora</taxon>
        <taxon>Intramacronucleata</taxon>
        <taxon>Oligohymenophorea</taxon>
        <taxon>Peniculida</taxon>
        <taxon>Parameciidae</taxon>
        <taxon>Paramecium</taxon>
    </lineage>
</organism>
<comment type="caution">
    <text evidence="2">The sequence shown here is derived from an EMBL/GenBank/DDBJ whole genome shotgun (WGS) entry which is preliminary data.</text>
</comment>
<dbReference type="PROSITE" id="PS50082">
    <property type="entry name" value="WD_REPEATS_2"/>
    <property type="match status" value="2"/>
</dbReference>
<dbReference type="GO" id="GO:0016226">
    <property type="term" value="P:iron-sulfur cluster assembly"/>
    <property type="evidence" value="ECO:0007669"/>
    <property type="project" value="TreeGrafter"/>
</dbReference>
<dbReference type="PANTHER" id="PTHR19920">
    <property type="entry name" value="WD40 PROTEIN CIAO1"/>
    <property type="match status" value="1"/>
</dbReference>
<feature type="repeat" description="WD" evidence="1">
    <location>
        <begin position="190"/>
        <end position="231"/>
    </location>
</feature>
<dbReference type="PANTHER" id="PTHR19920:SF0">
    <property type="entry name" value="CYTOSOLIC IRON-SULFUR PROTEIN ASSEMBLY PROTEIN CIAO1-RELATED"/>
    <property type="match status" value="1"/>
</dbReference>
<dbReference type="OrthoDB" id="10265988at2759"/>
<reference evidence="2" key="1">
    <citation type="submission" date="2021-01" db="EMBL/GenBank/DDBJ databases">
        <authorList>
            <consortium name="Genoscope - CEA"/>
            <person name="William W."/>
        </authorList>
    </citation>
    <scope>NUCLEOTIDE SEQUENCE</scope>
</reference>
<dbReference type="Proteomes" id="UP000683925">
    <property type="component" value="Unassembled WGS sequence"/>
</dbReference>
<name>A0A8S1WID4_PAROT</name>
<evidence type="ECO:0000313" key="3">
    <source>
        <dbReference type="Proteomes" id="UP000683925"/>
    </source>
</evidence>